<organism evidence="1">
    <name type="scientific">Gordonia sp. MP11Mi</name>
    <dbReference type="NCBI Taxonomy" id="3022769"/>
    <lineage>
        <taxon>Bacteria</taxon>
        <taxon>Bacillati</taxon>
        <taxon>Actinomycetota</taxon>
        <taxon>Actinomycetes</taxon>
        <taxon>Mycobacteriales</taxon>
        <taxon>Gordoniaceae</taxon>
        <taxon>Gordonia</taxon>
    </lineage>
</organism>
<gene>
    <name evidence="1" type="ORF">MP11Mi_06280</name>
</gene>
<dbReference type="Gene3D" id="3.40.960.10">
    <property type="entry name" value="VSR Endonuclease"/>
    <property type="match status" value="1"/>
</dbReference>
<dbReference type="EMBL" id="CP128986">
    <property type="protein sequence ID" value="WOC11555.1"/>
    <property type="molecule type" value="Genomic_DNA"/>
</dbReference>
<dbReference type="AlphaFoldDB" id="A0AA97CUQ8"/>
<dbReference type="SUPFAM" id="SSF52980">
    <property type="entry name" value="Restriction endonuclease-like"/>
    <property type="match status" value="1"/>
</dbReference>
<reference evidence="1" key="1">
    <citation type="submission" date="2023-06" db="EMBL/GenBank/DDBJ databases">
        <title>Gordonia sp. nov. and Pseudochrobactrum sp. nov., two species isolated from the burying beetle Nicrophorus vespilloides.</title>
        <authorList>
            <person name="Poehlein A."/>
            <person name="Guzman J."/>
            <person name="Daniel R."/>
            <person name="Vilcinskas A."/>
        </authorList>
    </citation>
    <scope>NUCLEOTIDE SEQUENCE</scope>
    <source>
        <strain evidence="1">MP11Mi</strain>
    </source>
</reference>
<proteinExistence type="predicted"/>
<dbReference type="InterPro" id="IPR011335">
    <property type="entry name" value="Restrct_endonuc-II-like"/>
</dbReference>
<evidence type="ECO:0000313" key="1">
    <source>
        <dbReference type="EMBL" id="WOC11555.1"/>
    </source>
</evidence>
<sequence length="297" mass="33035">MGTYRRIARFLADHDGVITADQARGLGMTRGQIRSRVARDEWRATATGLYRSTCHPMTERVLVRSAVLAHHAVADRTTAAWLHGLIRSLPEVITLAADQAPRPGRWTFGDVDLVRRTYCADDVTDVDGIAVTALPTTVLLTADLIRDGSAFADRMLQKKIVTVPQLVAACERHSGRAGAPALRKLLDVVTGDSESIAERLFVELLTDAGIEGWVQQLRFEAWRLDFGWPELKVCVEIQGLAFHRAPGRLANDEAKANALERARWRRLGFTWHQLTDDPIRCIESVIEVLNQQADEVA</sequence>
<name>A0AA97CUQ8_9ACTN</name>
<evidence type="ECO:0008006" key="2">
    <source>
        <dbReference type="Google" id="ProtNLM"/>
    </source>
</evidence>
<protein>
    <recommendedName>
        <fullName evidence="2">DUF559 domain-containing protein</fullName>
    </recommendedName>
</protein>
<accession>A0AA97CUQ8</accession>